<sequence>MPMSMPRSAAASRTAPWTINPVQPVERANSAMTSPTNAVCRDPAPSMTSTPPALGCESTDFSNALS</sequence>
<dbReference type="AlphaFoldDB" id="A0A655FQU6"/>
<evidence type="ECO:0000313" key="3">
    <source>
        <dbReference type="Proteomes" id="UP000039217"/>
    </source>
</evidence>
<dbReference type="Proteomes" id="UP000039217">
    <property type="component" value="Unassembled WGS sequence"/>
</dbReference>
<evidence type="ECO:0000313" key="2">
    <source>
        <dbReference type="EMBL" id="CNV99281.1"/>
    </source>
</evidence>
<name>A0A655FQU6_MYCTX</name>
<evidence type="ECO:0000256" key="1">
    <source>
        <dbReference type="SAM" id="MobiDB-lite"/>
    </source>
</evidence>
<accession>A0A655FQU6</accession>
<protein>
    <submittedName>
        <fullName evidence="2">Uncharacterized protein</fullName>
    </submittedName>
</protein>
<dbReference type="EMBL" id="CQQC01001489">
    <property type="protein sequence ID" value="CNV99281.1"/>
    <property type="molecule type" value="Genomic_DNA"/>
</dbReference>
<reference evidence="2 3" key="1">
    <citation type="submission" date="2015-03" db="EMBL/GenBank/DDBJ databases">
        <authorList>
            <consortium name="Pathogen Informatics"/>
        </authorList>
    </citation>
    <scope>NUCLEOTIDE SEQUENCE [LARGE SCALE GENOMIC DNA]</scope>
    <source>
        <strain evidence="2 3">D00501624</strain>
    </source>
</reference>
<proteinExistence type="predicted"/>
<gene>
    <name evidence="2" type="ORF">ERS007661_03389</name>
</gene>
<feature type="region of interest" description="Disordered" evidence="1">
    <location>
        <begin position="1"/>
        <end position="66"/>
    </location>
</feature>
<organism evidence="2 3">
    <name type="scientific">Mycobacterium tuberculosis</name>
    <dbReference type="NCBI Taxonomy" id="1773"/>
    <lineage>
        <taxon>Bacteria</taxon>
        <taxon>Bacillati</taxon>
        <taxon>Actinomycetota</taxon>
        <taxon>Actinomycetes</taxon>
        <taxon>Mycobacteriales</taxon>
        <taxon>Mycobacteriaceae</taxon>
        <taxon>Mycobacterium</taxon>
        <taxon>Mycobacterium tuberculosis complex</taxon>
    </lineage>
</organism>